<dbReference type="PIRSF" id="PIRSF002741">
    <property type="entry name" value="MppA"/>
    <property type="match status" value="1"/>
</dbReference>
<evidence type="ECO:0000313" key="6">
    <source>
        <dbReference type="EMBL" id="KKT82003.1"/>
    </source>
</evidence>
<dbReference type="Gene3D" id="3.10.105.10">
    <property type="entry name" value="Dipeptide-binding Protein, Domain 3"/>
    <property type="match status" value="1"/>
</dbReference>
<dbReference type="EMBL" id="LCJR01000012">
    <property type="protein sequence ID" value="KKT82003.1"/>
    <property type="molecule type" value="Genomic_DNA"/>
</dbReference>
<accession>A0A0G1KEI7</accession>
<dbReference type="Pfam" id="PF00496">
    <property type="entry name" value="SBP_bac_5"/>
    <property type="match status" value="1"/>
</dbReference>
<evidence type="ECO:0000313" key="7">
    <source>
        <dbReference type="Proteomes" id="UP000034032"/>
    </source>
</evidence>
<feature type="domain" description="Solute-binding protein family 5" evidence="5">
    <location>
        <begin position="129"/>
        <end position="510"/>
    </location>
</feature>
<dbReference type="InterPro" id="IPR000914">
    <property type="entry name" value="SBP_5_dom"/>
</dbReference>
<dbReference type="GO" id="GO:0015833">
    <property type="term" value="P:peptide transport"/>
    <property type="evidence" value="ECO:0007669"/>
    <property type="project" value="TreeGrafter"/>
</dbReference>
<evidence type="ECO:0000256" key="3">
    <source>
        <dbReference type="ARBA" id="ARBA00022729"/>
    </source>
</evidence>
<evidence type="ECO:0000256" key="1">
    <source>
        <dbReference type="ARBA" id="ARBA00005695"/>
    </source>
</evidence>
<proteinExistence type="inferred from homology"/>
<dbReference type="AlphaFoldDB" id="A0A0G1KEI7"/>
<dbReference type="InterPro" id="IPR039424">
    <property type="entry name" value="SBP_5"/>
</dbReference>
<dbReference type="InterPro" id="IPR030678">
    <property type="entry name" value="Peptide/Ni-bd"/>
</dbReference>
<evidence type="ECO:0000256" key="4">
    <source>
        <dbReference type="SAM" id="Phobius"/>
    </source>
</evidence>
<sequence>MNKEKQLDDFFDLNSNHGKKYGEGIKETLIRRLSLKSKIRLLGKVLSKKERYAILLFVLIIAGSIIYVPFSFYYHFTLPSPDFGGSFVEGVIGEPSHVNPLLLSQTGSTDRDIVHLVYSSILKYNEEGKLVPDLAKSYEITSDGLNYTIYLKESARWHDGIPVTADDVIFTIQTAQNADYNSLQRINWQGVEIQKTNDTTLIFKLKNRYAQFLNNLTLHIMPRHLWENVQPANFPLSELNLKPIGSGPYKFARLQKDKLGRIQSYELTANKNFYDGRPYINKIQLKFYGSEEDLIGAYNGNEIENLSVISPKNLKKIKFKQRLTVQKISMPRYFGIFFNQNENRFLADKNIRLALSYATNKQELIDKVLEGNGTAVNSPMIGDILGINKDVRRYDYDPESAKKTLSDAGWKDTDENGILVKRTQSKQGGKTVTDEQKLVVRVTTSAWPELVETAKILKEQWKQAGIELEIESLQTADLQQAIKDRSYQMLLFGEILSVDPDPFSLWHSSQKRDPGLNLALYENKSADKLLEDARSTLNPLERNKQYDDFQKLVIEDLAAIFLYSPVHLYGQSKNIKGFENKLIPTHSERLSNIEKWHMDTKRVLK</sequence>
<reference evidence="6 7" key="1">
    <citation type="journal article" date="2015" name="Nature">
        <title>rRNA introns, odd ribosomes, and small enigmatic genomes across a large radiation of phyla.</title>
        <authorList>
            <person name="Brown C.T."/>
            <person name="Hug L.A."/>
            <person name="Thomas B.C."/>
            <person name="Sharon I."/>
            <person name="Castelle C.J."/>
            <person name="Singh A."/>
            <person name="Wilkins M.J."/>
            <person name="Williams K.H."/>
            <person name="Banfield J.F."/>
        </authorList>
    </citation>
    <scope>NUCLEOTIDE SEQUENCE [LARGE SCALE GENOMIC DNA]</scope>
</reference>
<name>A0A0G1KEI7_9BACT</name>
<keyword evidence="4" id="KW-0472">Membrane</keyword>
<evidence type="ECO:0000259" key="5">
    <source>
        <dbReference type="Pfam" id="PF00496"/>
    </source>
</evidence>
<dbReference type="Proteomes" id="UP000034032">
    <property type="component" value="Unassembled WGS sequence"/>
</dbReference>
<dbReference type="PANTHER" id="PTHR30290">
    <property type="entry name" value="PERIPLASMIC BINDING COMPONENT OF ABC TRANSPORTER"/>
    <property type="match status" value="1"/>
</dbReference>
<gene>
    <name evidence="6" type="ORF">UW79_C0012G0013</name>
</gene>
<protein>
    <recommendedName>
        <fullName evidence="5">Solute-binding protein family 5 domain-containing protein</fullName>
    </recommendedName>
</protein>
<keyword evidence="2" id="KW-0813">Transport</keyword>
<feature type="transmembrane region" description="Helical" evidence="4">
    <location>
        <begin position="52"/>
        <end position="74"/>
    </location>
</feature>
<dbReference type="GO" id="GO:1904680">
    <property type="term" value="F:peptide transmembrane transporter activity"/>
    <property type="evidence" value="ECO:0007669"/>
    <property type="project" value="TreeGrafter"/>
</dbReference>
<keyword evidence="3" id="KW-0732">Signal</keyword>
<comment type="caution">
    <text evidence="6">The sequence shown here is derived from an EMBL/GenBank/DDBJ whole genome shotgun (WGS) entry which is preliminary data.</text>
</comment>
<organism evidence="6 7">
    <name type="scientific">Candidatus Yanofskybacteria bacterium GW2011_GWA2_44_9</name>
    <dbReference type="NCBI Taxonomy" id="1619025"/>
    <lineage>
        <taxon>Bacteria</taxon>
        <taxon>Candidatus Yanofskyibacteriota</taxon>
    </lineage>
</organism>
<dbReference type="Gene3D" id="3.90.76.10">
    <property type="entry name" value="Dipeptide-binding Protein, Domain 1"/>
    <property type="match status" value="1"/>
</dbReference>
<keyword evidence="4" id="KW-0812">Transmembrane</keyword>
<keyword evidence="4" id="KW-1133">Transmembrane helix</keyword>
<dbReference type="GO" id="GO:0043190">
    <property type="term" value="C:ATP-binding cassette (ABC) transporter complex"/>
    <property type="evidence" value="ECO:0007669"/>
    <property type="project" value="InterPro"/>
</dbReference>
<comment type="similarity">
    <text evidence="1">Belongs to the bacterial solute-binding protein 5 family.</text>
</comment>
<evidence type="ECO:0000256" key="2">
    <source>
        <dbReference type="ARBA" id="ARBA00022448"/>
    </source>
</evidence>
<dbReference type="SUPFAM" id="SSF53850">
    <property type="entry name" value="Periplasmic binding protein-like II"/>
    <property type="match status" value="1"/>
</dbReference>
<dbReference type="GO" id="GO:0042597">
    <property type="term" value="C:periplasmic space"/>
    <property type="evidence" value="ECO:0007669"/>
    <property type="project" value="UniProtKB-ARBA"/>
</dbReference>
<dbReference type="Gene3D" id="3.40.190.10">
    <property type="entry name" value="Periplasmic binding protein-like II"/>
    <property type="match status" value="1"/>
</dbReference>
<dbReference type="PANTHER" id="PTHR30290:SF9">
    <property type="entry name" value="OLIGOPEPTIDE-BINDING PROTEIN APPA"/>
    <property type="match status" value="1"/>
</dbReference>